<dbReference type="PANTHER" id="PTHR47657:SF7">
    <property type="entry name" value="STEROL REGULATORY ELEMENT-BINDING PROTEIN ECM22"/>
    <property type="match status" value="1"/>
</dbReference>
<evidence type="ECO:0000313" key="4">
    <source>
        <dbReference type="EMBL" id="KAF2255896.1"/>
    </source>
</evidence>
<protein>
    <recommendedName>
        <fullName evidence="3">Zn(2)-C6 fungal-type domain-containing protein</fullName>
    </recommendedName>
</protein>
<dbReference type="InterPro" id="IPR036864">
    <property type="entry name" value="Zn2-C6_fun-type_DNA-bd_sf"/>
</dbReference>
<feature type="region of interest" description="Disordered" evidence="2">
    <location>
        <begin position="55"/>
        <end position="91"/>
    </location>
</feature>
<gene>
    <name evidence="4" type="ORF">BU26DRAFT_415465</name>
</gene>
<sequence length="507" mass="56596">MPTATRKAHSKSRLGCGQCKKRRIKCDGKHPICANCEKRAQECTFLALVPSSRLSLTSTPSASSPTATTTSSPHSPVTPSPPSSTHPSIAPKTPYQIQVFRHTHDPTPKREAAVELEVLPVSSIPASIRCIDLWKDTRETLTPRLRYLLYHYEYATSLTLANDDPAKTAWQSSVPELASRHQFLVHHVLAVASLHLGRLQEGTPEKGASTAIAAALMNRALSRFRPEIANVNADNAAALFASATLTAVYCFRTSTMDIDEIRASVPADTVIPPSDVVDRMLHCILRTFWGLRGPWAVLAPGWHYVMRGEMAPVAQRKWWPSPKDRLPATLRAMEEDGRLSEIENLWIHPDRAYEPHFRHLSDALLYLRESFALVSQLTLPENEFPPTTSISYSVDDTTVGYLKDRGAMFLWATLISREFLQLVEQKNRDALVLIAHYAVLPGRVRNVWWLEGLGADMAATVAMALGRENWHLIEWPISVLGIDLESLFGARDDSLVRRPVHMSLEIM</sequence>
<dbReference type="Pfam" id="PF11951">
    <property type="entry name" value="Fungal_trans_2"/>
    <property type="match status" value="1"/>
</dbReference>
<dbReference type="Gene3D" id="4.10.240.10">
    <property type="entry name" value="Zn(2)-C6 fungal-type DNA-binding domain"/>
    <property type="match status" value="1"/>
</dbReference>
<dbReference type="GeneID" id="54576446"/>
<keyword evidence="5" id="KW-1185">Reference proteome</keyword>
<dbReference type="PANTHER" id="PTHR47657">
    <property type="entry name" value="STEROL REGULATORY ELEMENT-BINDING PROTEIN ECM22"/>
    <property type="match status" value="1"/>
</dbReference>
<dbReference type="Proteomes" id="UP000800094">
    <property type="component" value="Unassembled WGS sequence"/>
</dbReference>
<feature type="domain" description="Zn(2)-C6 fungal-type" evidence="3">
    <location>
        <begin position="15"/>
        <end position="45"/>
    </location>
</feature>
<proteinExistence type="predicted"/>
<organism evidence="4 5">
    <name type="scientific">Trematosphaeria pertusa</name>
    <dbReference type="NCBI Taxonomy" id="390896"/>
    <lineage>
        <taxon>Eukaryota</taxon>
        <taxon>Fungi</taxon>
        <taxon>Dikarya</taxon>
        <taxon>Ascomycota</taxon>
        <taxon>Pezizomycotina</taxon>
        <taxon>Dothideomycetes</taxon>
        <taxon>Pleosporomycetidae</taxon>
        <taxon>Pleosporales</taxon>
        <taxon>Massarineae</taxon>
        <taxon>Trematosphaeriaceae</taxon>
        <taxon>Trematosphaeria</taxon>
    </lineage>
</organism>
<evidence type="ECO:0000259" key="3">
    <source>
        <dbReference type="PROSITE" id="PS50048"/>
    </source>
</evidence>
<dbReference type="RefSeq" id="XP_033690900.1">
    <property type="nucleotide sequence ID" value="XM_033823116.1"/>
</dbReference>
<keyword evidence="1" id="KW-0539">Nucleus</keyword>
<evidence type="ECO:0000256" key="2">
    <source>
        <dbReference type="SAM" id="MobiDB-lite"/>
    </source>
</evidence>
<dbReference type="AlphaFoldDB" id="A0A6A6IZU7"/>
<name>A0A6A6IZU7_9PLEO</name>
<dbReference type="GO" id="GO:0000981">
    <property type="term" value="F:DNA-binding transcription factor activity, RNA polymerase II-specific"/>
    <property type="evidence" value="ECO:0007669"/>
    <property type="project" value="InterPro"/>
</dbReference>
<reference evidence="4" key="1">
    <citation type="journal article" date="2020" name="Stud. Mycol.">
        <title>101 Dothideomycetes genomes: a test case for predicting lifestyles and emergence of pathogens.</title>
        <authorList>
            <person name="Haridas S."/>
            <person name="Albert R."/>
            <person name="Binder M."/>
            <person name="Bloem J."/>
            <person name="Labutti K."/>
            <person name="Salamov A."/>
            <person name="Andreopoulos B."/>
            <person name="Baker S."/>
            <person name="Barry K."/>
            <person name="Bills G."/>
            <person name="Bluhm B."/>
            <person name="Cannon C."/>
            <person name="Castanera R."/>
            <person name="Culley D."/>
            <person name="Daum C."/>
            <person name="Ezra D."/>
            <person name="Gonzalez J."/>
            <person name="Henrissat B."/>
            <person name="Kuo A."/>
            <person name="Liang C."/>
            <person name="Lipzen A."/>
            <person name="Lutzoni F."/>
            <person name="Magnuson J."/>
            <person name="Mondo S."/>
            <person name="Nolan M."/>
            <person name="Ohm R."/>
            <person name="Pangilinan J."/>
            <person name="Park H.-J."/>
            <person name="Ramirez L."/>
            <person name="Alfaro M."/>
            <person name="Sun H."/>
            <person name="Tritt A."/>
            <person name="Yoshinaga Y."/>
            <person name="Zwiers L.-H."/>
            <person name="Turgeon B."/>
            <person name="Goodwin S."/>
            <person name="Spatafora J."/>
            <person name="Crous P."/>
            <person name="Grigoriev I."/>
        </authorList>
    </citation>
    <scope>NUCLEOTIDE SEQUENCE</scope>
    <source>
        <strain evidence="4">CBS 122368</strain>
    </source>
</reference>
<dbReference type="PROSITE" id="PS50048">
    <property type="entry name" value="ZN2_CY6_FUNGAL_2"/>
    <property type="match status" value="1"/>
</dbReference>
<dbReference type="SMART" id="SM00066">
    <property type="entry name" value="GAL4"/>
    <property type="match status" value="1"/>
</dbReference>
<evidence type="ECO:0000313" key="5">
    <source>
        <dbReference type="Proteomes" id="UP000800094"/>
    </source>
</evidence>
<dbReference type="OrthoDB" id="5350673at2759"/>
<dbReference type="InterPro" id="IPR001138">
    <property type="entry name" value="Zn2Cys6_DnaBD"/>
</dbReference>
<dbReference type="PROSITE" id="PS00463">
    <property type="entry name" value="ZN2_CY6_FUNGAL_1"/>
    <property type="match status" value="1"/>
</dbReference>
<accession>A0A6A6IZU7</accession>
<dbReference type="Pfam" id="PF00172">
    <property type="entry name" value="Zn_clus"/>
    <property type="match status" value="1"/>
</dbReference>
<dbReference type="CDD" id="cd00067">
    <property type="entry name" value="GAL4"/>
    <property type="match status" value="1"/>
</dbReference>
<dbReference type="InterPro" id="IPR021858">
    <property type="entry name" value="Fun_TF"/>
</dbReference>
<dbReference type="GO" id="GO:0008270">
    <property type="term" value="F:zinc ion binding"/>
    <property type="evidence" value="ECO:0007669"/>
    <property type="project" value="InterPro"/>
</dbReference>
<feature type="compositionally biased region" description="Low complexity" evidence="2">
    <location>
        <begin position="55"/>
        <end position="75"/>
    </location>
</feature>
<dbReference type="SUPFAM" id="SSF57701">
    <property type="entry name" value="Zn2/Cys6 DNA-binding domain"/>
    <property type="match status" value="1"/>
</dbReference>
<evidence type="ECO:0000256" key="1">
    <source>
        <dbReference type="ARBA" id="ARBA00023242"/>
    </source>
</evidence>
<dbReference type="InterPro" id="IPR052400">
    <property type="entry name" value="Zn2-C6_fungal_TF"/>
</dbReference>
<dbReference type="EMBL" id="ML987189">
    <property type="protein sequence ID" value="KAF2255896.1"/>
    <property type="molecule type" value="Genomic_DNA"/>
</dbReference>